<protein>
    <recommendedName>
        <fullName evidence="4">PEP-CTERM sorting domain-containing protein</fullName>
    </recommendedName>
</protein>
<evidence type="ECO:0000313" key="2">
    <source>
        <dbReference type="EMBL" id="MCA9757454.1"/>
    </source>
</evidence>
<dbReference type="EMBL" id="JAGQHS010000100">
    <property type="protein sequence ID" value="MCA9757454.1"/>
    <property type="molecule type" value="Genomic_DNA"/>
</dbReference>
<dbReference type="AlphaFoldDB" id="A0A956NI34"/>
<feature type="signal peptide" evidence="1">
    <location>
        <begin position="1"/>
        <end position="37"/>
    </location>
</feature>
<comment type="caution">
    <text evidence="2">The sequence shown here is derived from an EMBL/GenBank/DDBJ whole genome shotgun (WGS) entry which is preliminary data.</text>
</comment>
<evidence type="ECO:0008006" key="4">
    <source>
        <dbReference type="Google" id="ProtNLM"/>
    </source>
</evidence>
<feature type="chain" id="PRO_5037075187" description="PEP-CTERM sorting domain-containing protein" evidence="1">
    <location>
        <begin position="38"/>
        <end position="244"/>
    </location>
</feature>
<keyword evidence="1" id="KW-0732">Signal</keyword>
<dbReference type="Proteomes" id="UP000739538">
    <property type="component" value="Unassembled WGS sequence"/>
</dbReference>
<evidence type="ECO:0000256" key="1">
    <source>
        <dbReference type="SAM" id="SignalP"/>
    </source>
</evidence>
<organism evidence="2 3">
    <name type="scientific">Eiseniibacteriota bacterium</name>
    <dbReference type="NCBI Taxonomy" id="2212470"/>
    <lineage>
        <taxon>Bacteria</taxon>
        <taxon>Candidatus Eiseniibacteriota</taxon>
    </lineage>
</organism>
<evidence type="ECO:0000313" key="3">
    <source>
        <dbReference type="Proteomes" id="UP000739538"/>
    </source>
</evidence>
<name>A0A956NI34_UNCEI</name>
<sequence length="244" mass="25953">MKKTTNGRPAKFVTTVRALACVALLASVSGFVTTALAAVEVIDYEDLTEGNQGDPLLHHGITYHDLNGVSGVFPDGSTFEPAPGDEFIVENAGLFYADFPGFGSAVNALTFGISYVGGENLTIGPLSTVMMDLPSPARSASLDIGFYENGPWGGIEFHLDALQGGQVVASDSFEISNLGGRDNPTWNTLAVSTGEAFDQLHLYATFGADYSLPRAMIDDLTLDYLDPSPVVETSWGEVKGLYRQ</sequence>
<proteinExistence type="predicted"/>
<reference evidence="2" key="1">
    <citation type="submission" date="2020-04" db="EMBL/GenBank/DDBJ databases">
        <authorList>
            <person name="Zhang T."/>
        </authorList>
    </citation>
    <scope>NUCLEOTIDE SEQUENCE</scope>
    <source>
        <strain evidence="2">HKST-UBA02</strain>
    </source>
</reference>
<gene>
    <name evidence="2" type="ORF">KDA27_16740</name>
</gene>
<reference evidence="2" key="2">
    <citation type="journal article" date="2021" name="Microbiome">
        <title>Successional dynamics and alternative stable states in a saline activated sludge microbial community over 9 years.</title>
        <authorList>
            <person name="Wang Y."/>
            <person name="Ye J."/>
            <person name="Ju F."/>
            <person name="Liu L."/>
            <person name="Boyd J.A."/>
            <person name="Deng Y."/>
            <person name="Parks D.H."/>
            <person name="Jiang X."/>
            <person name="Yin X."/>
            <person name="Woodcroft B.J."/>
            <person name="Tyson G.W."/>
            <person name="Hugenholtz P."/>
            <person name="Polz M.F."/>
            <person name="Zhang T."/>
        </authorList>
    </citation>
    <scope>NUCLEOTIDE SEQUENCE</scope>
    <source>
        <strain evidence="2">HKST-UBA02</strain>
    </source>
</reference>
<accession>A0A956NI34</accession>